<accession>A0A6J5MG95</accession>
<sequence length="87" mass="9475">MAQVIIFKRSDGGISVCIPNPEVVALVGIEAIARKDVPAGRPFKIVDEADLPDRSTQDFWLIDDVDLDDGVGATSSEFPPELRRLLP</sequence>
<evidence type="ECO:0000313" key="1">
    <source>
        <dbReference type="EMBL" id="CAB4142769.1"/>
    </source>
</evidence>
<dbReference type="EMBL" id="LR796416">
    <property type="protein sequence ID" value="CAB4142769.1"/>
    <property type="molecule type" value="Genomic_DNA"/>
</dbReference>
<name>A0A6J5MG95_9CAUD</name>
<proteinExistence type="predicted"/>
<reference evidence="1" key="1">
    <citation type="submission" date="2020-04" db="EMBL/GenBank/DDBJ databases">
        <authorList>
            <person name="Chiriac C."/>
            <person name="Salcher M."/>
            <person name="Ghai R."/>
            <person name="Kavagutti S V."/>
        </authorList>
    </citation>
    <scope>NUCLEOTIDE SEQUENCE</scope>
</reference>
<gene>
    <name evidence="1" type="ORF">UFOVP435_20</name>
</gene>
<protein>
    <submittedName>
        <fullName evidence="1">Uncharacterized protein</fullName>
    </submittedName>
</protein>
<organism evidence="1">
    <name type="scientific">uncultured Caudovirales phage</name>
    <dbReference type="NCBI Taxonomy" id="2100421"/>
    <lineage>
        <taxon>Viruses</taxon>
        <taxon>Duplodnaviria</taxon>
        <taxon>Heunggongvirae</taxon>
        <taxon>Uroviricota</taxon>
        <taxon>Caudoviricetes</taxon>
        <taxon>Peduoviridae</taxon>
        <taxon>Maltschvirus</taxon>
        <taxon>Maltschvirus maltsch</taxon>
    </lineage>
</organism>